<keyword evidence="2" id="KW-1185">Reference proteome</keyword>
<accession>A0A316A1A3</accession>
<dbReference type="EMBL" id="UHJJ01000002">
    <property type="protein sequence ID" value="SUQ12868.1"/>
    <property type="molecule type" value="Genomic_DNA"/>
</dbReference>
<evidence type="ECO:0000313" key="2">
    <source>
        <dbReference type="Proteomes" id="UP000254051"/>
    </source>
</evidence>
<gene>
    <name evidence="1" type="ORF">SAMN05216529_10283</name>
</gene>
<protein>
    <submittedName>
        <fullName evidence="1">Uncharacterized protein</fullName>
    </submittedName>
</protein>
<organism evidence="1 2">
    <name type="scientific">Faecalicatena contorta</name>
    <dbReference type="NCBI Taxonomy" id="39482"/>
    <lineage>
        <taxon>Bacteria</taxon>
        <taxon>Bacillati</taxon>
        <taxon>Bacillota</taxon>
        <taxon>Clostridia</taxon>
        <taxon>Lachnospirales</taxon>
        <taxon>Lachnospiraceae</taxon>
        <taxon>Faecalicatena</taxon>
    </lineage>
</organism>
<reference evidence="2" key="1">
    <citation type="submission" date="2017-07" db="EMBL/GenBank/DDBJ databases">
        <authorList>
            <person name="Varghese N."/>
            <person name="Submissions S."/>
        </authorList>
    </citation>
    <scope>NUCLEOTIDE SEQUENCE [LARGE SCALE GENOMIC DNA]</scope>
    <source>
        <strain evidence="2">NLAE-zl-C134</strain>
    </source>
</reference>
<name>A0A316A1A3_9FIRM</name>
<sequence>MEYISAPEAAKNGAFQKGAYKNFAKKTAYQASSVSVVYG</sequence>
<dbReference type="Proteomes" id="UP000254051">
    <property type="component" value="Unassembled WGS sequence"/>
</dbReference>
<evidence type="ECO:0000313" key="1">
    <source>
        <dbReference type="EMBL" id="SUQ12868.1"/>
    </source>
</evidence>
<proteinExistence type="predicted"/>
<dbReference type="AlphaFoldDB" id="A0A316A1A3"/>